<keyword evidence="8" id="KW-0966">Cell projection</keyword>
<dbReference type="GO" id="GO:0005930">
    <property type="term" value="C:axoneme"/>
    <property type="evidence" value="ECO:0007669"/>
    <property type="project" value="TreeGrafter"/>
</dbReference>
<gene>
    <name evidence="9" type="ORF">TPSB3V08_LOCUS6462</name>
</gene>
<keyword evidence="5" id="KW-0677">Repeat</keyword>
<evidence type="ECO:0000256" key="2">
    <source>
        <dbReference type="ARBA" id="ARBA00004245"/>
    </source>
</evidence>
<dbReference type="PANTHER" id="PTHR14885:SF1">
    <property type="entry name" value="CILIA- AND FLAGELLA-ASSOCIATED PROTEIN 43"/>
    <property type="match status" value="1"/>
</dbReference>
<organism evidence="9">
    <name type="scientific">Timema poppense</name>
    <name type="common">Walking stick</name>
    <dbReference type="NCBI Taxonomy" id="170557"/>
    <lineage>
        <taxon>Eukaryota</taxon>
        <taxon>Metazoa</taxon>
        <taxon>Ecdysozoa</taxon>
        <taxon>Arthropoda</taxon>
        <taxon>Hexapoda</taxon>
        <taxon>Insecta</taxon>
        <taxon>Pterygota</taxon>
        <taxon>Neoptera</taxon>
        <taxon>Polyneoptera</taxon>
        <taxon>Phasmatodea</taxon>
        <taxon>Timematodea</taxon>
        <taxon>Timematoidea</taxon>
        <taxon>Timematidae</taxon>
        <taxon>Timema</taxon>
    </lineage>
</organism>
<evidence type="ECO:0000256" key="4">
    <source>
        <dbReference type="ARBA" id="ARBA00022574"/>
    </source>
</evidence>
<dbReference type="EMBL" id="OD003808">
    <property type="protein sequence ID" value="CAD7408650.1"/>
    <property type="molecule type" value="Genomic_DNA"/>
</dbReference>
<evidence type="ECO:0000313" key="9">
    <source>
        <dbReference type="EMBL" id="CAD7408650.1"/>
    </source>
</evidence>
<protein>
    <submittedName>
        <fullName evidence="9">Uncharacterized protein</fullName>
    </submittedName>
</protein>
<sequence length="589" mass="67106">MSGNGTLECRIVNVAMSGHKLRKFTLTSNEHHLLSYGADGLVILHSPDSEKCIGTIMPHHRTTGGVRFAVADALNYCVITLGQDGSLIGSVFKSKMDRFVVKKRRIDSEITLRDEELAVPRPVDEADKHVTTHLSGLAHHRSPTHNKQGLNLIKNVSGSAIWDVLIMPDLLKERKLQQAASSPEINTMFTVSTTSGFYPSEKGLNKTWLDLQDDIKLMCEKMASCAERTKIKEDFVELQKKLVALLDNNYKSPPKEQLKIQDFNLDIDTRERKIAEAVKKREERRNYLISLCEAQDRLCSMLKIQFWDSMDVKGRTIKSVAMDTVVNEIVAMYIVSMETIAMETVAMKAVSMETVAMETANRAISGCCEVDNYPLLPVDPAFEERLKNVIQRRKIELIVNKDFFRPWEPTTASTIKLQLAKDPLKQDEDEAGRIKKALLAVEDSLEDEEREKVTDLHVLSGSGSYEFADPSPLGYSQYKLVTYLHLYNQNTLLKSVCQECRLWFNKQFDDMYEQKEREISMVVGKNERLRYILSELREDTTHVVDPEWTPEERPLTIMKVEEWETPKSSRGRYLAHFDLCSQSGCSPVT</sequence>
<evidence type="ECO:0000256" key="8">
    <source>
        <dbReference type="ARBA" id="ARBA00023273"/>
    </source>
</evidence>
<dbReference type="Pfam" id="PF25828">
    <property type="entry name" value="CC_Cfap43"/>
    <property type="match status" value="2"/>
</dbReference>
<evidence type="ECO:0000256" key="7">
    <source>
        <dbReference type="ARBA" id="ARBA00023212"/>
    </source>
</evidence>
<name>A0A7R9D653_TIMPO</name>
<proteinExistence type="predicted"/>
<dbReference type="PANTHER" id="PTHR14885">
    <property type="entry name" value="CILIA- AND FLAGELLA-ASSOCIATED PROTEIN 43-RELATED"/>
    <property type="match status" value="1"/>
</dbReference>
<keyword evidence="7" id="KW-0206">Cytoskeleton</keyword>
<evidence type="ECO:0000256" key="1">
    <source>
        <dbReference type="ARBA" id="ARBA00004138"/>
    </source>
</evidence>
<evidence type="ECO:0000256" key="6">
    <source>
        <dbReference type="ARBA" id="ARBA00023054"/>
    </source>
</evidence>
<keyword evidence="6" id="KW-0175">Coiled coil</keyword>
<dbReference type="GO" id="GO:0060271">
    <property type="term" value="P:cilium assembly"/>
    <property type="evidence" value="ECO:0007669"/>
    <property type="project" value="TreeGrafter"/>
</dbReference>
<evidence type="ECO:0000256" key="5">
    <source>
        <dbReference type="ARBA" id="ARBA00022737"/>
    </source>
</evidence>
<dbReference type="AlphaFoldDB" id="A0A7R9D653"/>
<comment type="subcellular location">
    <subcellularLocation>
        <location evidence="1">Cell projection</location>
        <location evidence="1">Cilium</location>
    </subcellularLocation>
    <subcellularLocation>
        <location evidence="2">Cytoplasm</location>
        <location evidence="2">Cytoskeleton</location>
    </subcellularLocation>
</comment>
<accession>A0A7R9D653</accession>
<keyword evidence="4" id="KW-0853">WD repeat</keyword>
<keyword evidence="3" id="KW-0963">Cytoplasm</keyword>
<reference evidence="9" key="1">
    <citation type="submission" date="2020-11" db="EMBL/GenBank/DDBJ databases">
        <authorList>
            <person name="Tran Van P."/>
        </authorList>
    </citation>
    <scope>NUCLEOTIDE SEQUENCE</scope>
</reference>
<evidence type="ECO:0000256" key="3">
    <source>
        <dbReference type="ARBA" id="ARBA00022490"/>
    </source>
</evidence>